<protein>
    <submittedName>
        <fullName evidence="1">Uncharacterized protein</fullName>
    </submittedName>
</protein>
<comment type="caution">
    <text evidence="1">The sequence shown here is derived from an EMBL/GenBank/DDBJ whole genome shotgun (WGS) entry which is preliminary data.</text>
</comment>
<name>A0AAV8RTY3_ENSVE</name>
<dbReference type="AlphaFoldDB" id="A0AAV8RTY3"/>
<dbReference type="Proteomes" id="UP001222027">
    <property type="component" value="Unassembled WGS sequence"/>
</dbReference>
<reference evidence="1 2" key="1">
    <citation type="submission" date="2022-12" db="EMBL/GenBank/DDBJ databases">
        <title>Chromosome-scale assembly of the Ensete ventricosum genome.</title>
        <authorList>
            <person name="Dussert Y."/>
            <person name="Stocks J."/>
            <person name="Wendawek A."/>
            <person name="Woldeyes F."/>
            <person name="Nichols R.A."/>
            <person name="Borrell J.S."/>
        </authorList>
    </citation>
    <scope>NUCLEOTIDE SEQUENCE [LARGE SCALE GENOMIC DNA]</scope>
    <source>
        <strain evidence="2">cv. Maze</strain>
        <tissue evidence="1">Seeds</tissue>
    </source>
</reference>
<evidence type="ECO:0000313" key="2">
    <source>
        <dbReference type="Proteomes" id="UP001222027"/>
    </source>
</evidence>
<keyword evidence="2" id="KW-1185">Reference proteome</keyword>
<proteinExistence type="predicted"/>
<organism evidence="1 2">
    <name type="scientific">Ensete ventricosum</name>
    <name type="common">Abyssinian banana</name>
    <name type="synonym">Musa ensete</name>
    <dbReference type="NCBI Taxonomy" id="4639"/>
    <lineage>
        <taxon>Eukaryota</taxon>
        <taxon>Viridiplantae</taxon>
        <taxon>Streptophyta</taxon>
        <taxon>Embryophyta</taxon>
        <taxon>Tracheophyta</taxon>
        <taxon>Spermatophyta</taxon>
        <taxon>Magnoliopsida</taxon>
        <taxon>Liliopsida</taxon>
        <taxon>Zingiberales</taxon>
        <taxon>Musaceae</taxon>
        <taxon>Ensete</taxon>
    </lineage>
</organism>
<dbReference type="EMBL" id="JAQQAF010000002">
    <property type="protein sequence ID" value="KAJ8506188.1"/>
    <property type="molecule type" value="Genomic_DNA"/>
</dbReference>
<accession>A0AAV8RTY3</accession>
<sequence length="101" mass="11319">MQSTDTALQYLPGSHQAQQKLRARRPHTWSGAACLMSGIGHQLPWICGRASTSVKHKSDPFGALRYGQFDVLRRYTHSLDLAVNTWVSSSLPWTRLALLDL</sequence>
<gene>
    <name evidence="1" type="ORF">OPV22_007074</name>
</gene>
<evidence type="ECO:0000313" key="1">
    <source>
        <dbReference type="EMBL" id="KAJ8506188.1"/>
    </source>
</evidence>